<dbReference type="OrthoDB" id="696276at2759"/>
<dbReference type="OMA" id="FKSRSCY"/>
<feature type="compositionally biased region" description="Polar residues" evidence="3">
    <location>
        <begin position="200"/>
        <end position="210"/>
    </location>
</feature>
<dbReference type="AlphaFoldDB" id="A0A0B0P520"/>
<keyword evidence="2" id="KW-0539">Nucleus</keyword>
<evidence type="ECO:0000256" key="1">
    <source>
        <dbReference type="ARBA" id="ARBA00004123"/>
    </source>
</evidence>
<reference evidence="6" key="2">
    <citation type="submission" date="2014-09" db="EMBL/GenBank/DDBJ databases">
        <authorList>
            <person name="Mudge J."/>
            <person name="Ramaraj T."/>
            <person name="Lindquist I.E."/>
            <person name="Bharti A.K."/>
            <person name="Sundararajan A."/>
            <person name="Cameron C.T."/>
            <person name="Woodward J.E."/>
            <person name="May G.D."/>
            <person name="Brubaker C."/>
            <person name="Broadhvest J."/>
            <person name="Wilkins T.A."/>
        </authorList>
    </citation>
    <scope>NUCLEOTIDE SEQUENCE</scope>
    <source>
        <strain evidence="6">cv. AKA8401</strain>
    </source>
</reference>
<proteinExistence type="predicted"/>
<organism evidence="4 6">
    <name type="scientific">Gossypium arboreum</name>
    <name type="common">Tree cotton</name>
    <name type="synonym">Gossypium nanking</name>
    <dbReference type="NCBI Taxonomy" id="29729"/>
    <lineage>
        <taxon>Eukaryota</taxon>
        <taxon>Viridiplantae</taxon>
        <taxon>Streptophyta</taxon>
        <taxon>Embryophyta</taxon>
        <taxon>Tracheophyta</taxon>
        <taxon>Spermatophyta</taxon>
        <taxon>Magnoliopsida</taxon>
        <taxon>eudicotyledons</taxon>
        <taxon>Gunneridae</taxon>
        <taxon>Pentapetalae</taxon>
        <taxon>rosids</taxon>
        <taxon>malvids</taxon>
        <taxon>Malvales</taxon>
        <taxon>Malvaceae</taxon>
        <taxon>Malvoideae</taxon>
        <taxon>Gossypium</taxon>
    </lineage>
</organism>
<evidence type="ECO:0000256" key="3">
    <source>
        <dbReference type="SAM" id="MobiDB-lite"/>
    </source>
</evidence>
<dbReference type="InterPro" id="IPR051992">
    <property type="entry name" value="OxStress_Response_Reg"/>
</dbReference>
<dbReference type="PANTHER" id="PTHR33172:SF91">
    <property type="entry name" value="PROTEIN OXIDATIVE STRESS 3 LIKE 5"/>
    <property type="match status" value="1"/>
</dbReference>
<keyword evidence="6" id="KW-1185">Reference proteome</keyword>
<dbReference type="KEGG" id="gab:108484248"/>
<evidence type="ECO:0000313" key="4">
    <source>
        <dbReference type="EMBL" id="KHG18471.1"/>
    </source>
</evidence>
<dbReference type="EMBL" id="KN415199">
    <property type="protein sequence ID" value="KHG20229.1"/>
    <property type="molecule type" value="Genomic_DNA"/>
</dbReference>
<dbReference type="Proteomes" id="UP000032142">
    <property type="component" value="Unassembled WGS sequence"/>
</dbReference>
<evidence type="ECO:0000313" key="6">
    <source>
        <dbReference type="Proteomes" id="UP000032142"/>
    </source>
</evidence>
<feature type="compositionally biased region" description="Low complexity" evidence="3">
    <location>
        <begin position="181"/>
        <end position="193"/>
    </location>
</feature>
<sequence>MEVLMGPTFAIDVAASAAAYTRDRSKDTISSPCLFIKDDEACPGSDPRSPDLSSDSSSSIGSPGDSDVEEEDDGVVSSGESKGLSFDSLEDSLPIKRGLSNHYVGKSKSFANLSDINSVKELQKVESPFNKRRRLLLANKWSTRSRKSSFYSWQSPNSMPLLALVEDDEDTDNNSYNKQTPSSSPPSSSSSSSEYDKITSTKPKLQQSNLRASFKSQSCLSLTDLHVQVDHQ</sequence>
<dbReference type="PANTHER" id="PTHR33172">
    <property type="entry name" value="OS08G0516900 PROTEIN"/>
    <property type="match status" value="1"/>
</dbReference>
<dbReference type="GO" id="GO:0006950">
    <property type="term" value="P:response to stress"/>
    <property type="evidence" value="ECO:0007669"/>
    <property type="project" value="UniProtKB-ARBA"/>
</dbReference>
<feature type="region of interest" description="Disordered" evidence="3">
    <location>
        <begin position="161"/>
        <end position="210"/>
    </location>
</feature>
<reference evidence="4" key="1">
    <citation type="submission" date="2014-09" db="EMBL/GenBank/DDBJ databases">
        <title>G. arboreum L. cv. AKA8401 A2 genome assembly version 1.0.</title>
        <authorList>
            <person name="Mudge J."/>
            <person name="Ramaraj T."/>
            <person name="Lindquist I.E."/>
            <person name="Bharti A.K."/>
            <person name="Sundararajan A."/>
            <person name="Cameron C.T."/>
            <person name="Woodward J.E."/>
            <person name="May G.D."/>
            <person name="Brubaker C."/>
            <person name="Broadhvest J."/>
            <person name="Wilkins T.A."/>
        </authorList>
    </citation>
    <scope>NUCLEOTIDE SEQUENCE</scope>
</reference>
<dbReference type="EMBL" id="KN410666">
    <property type="protein sequence ID" value="KHG18471.1"/>
    <property type="molecule type" value="Genomic_DNA"/>
</dbReference>
<evidence type="ECO:0000313" key="5">
    <source>
        <dbReference type="EMBL" id="KHG20229.1"/>
    </source>
</evidence>
<evidence type="ECO:0000256" key="2">
    <source>
        <dbReference type="ARBA" id="ARBA00023242"/>
    </source>
</evidence>
<protein>
    <submittedName>
        <fullName evidence="4">Protein FAM65C</fullName>
    </submittedName>
</protein>
<name>A0A0B0P520_GOSAR</name>
<dbReference type="GO" id="GO:0005634">
    <property type="term" value="C:nucleus"/>
    <property type="evidence" value="ECO:0007669"/>
    <property type="project" value="UniProtKB-SubCell"/>
</dbReference>
<accession>A0A0B0P520</accession>
<feature type="compositionally biased region" description="Low complexity" evidence="3">
    <location>
        <begin position="43"/>
        <end position="65"/>
    </location>
</feature>
<gene>
    <name evidence="4" type="ORF">F383_24344</name>
    <name evidence="5" type="ORF">F383_25060</name>
</gene>
<feature type="region of interest" description="Disordered" evidence="3">
    <location>
        <begin position="39"/>
        <end position="87"/>
    </location>
</feature>
<comment type="subcellular location">
    <subcellularLocation>
        <location evidence="1">Nucleus</location>
    </subcellularLocation>
</comment>